<dbReference type="Proteomes" id="UP000287156">
    <property type="component" value="Unassembled WGS sequence"/>
</dbReference>
<evidence type="ECO:0000256" key="2">
    <source>
        <dbReference type="ARBA" id="ARBA00023015"/>
    </source>
</evidence>
<gene>
    <name evidence="7" type="ORF">D4T97_020020</name>
</gene>
<feature type="domain" description="HTH merR-type" evidence="6">
    <location>
        <begin position="1"/>
        <end position="67"/>
    </location>
</feature>
<accession>A0A429XT48</accession>
<keyword evidence="5" id="KW-0175">Coiled coil</keyword>
<evidence type="ECO:0000313" key="7">
    <source>
        <dbReference type="EMBL" id="RST70822.1"/>
    </source>
</evidence>
<evidence type="ECO:0000313" key="8">
    <source>
        <dbReference type="Proteomes" id="UP000287156"/>
    </source>
</evidence>
<dbReference type="Gene3D" id="1.10.1660.10">
    <property type="match status" value="1"/>
</dbReference>
<dbReference type="RefSeq" id="WP_126052552.1">
    <property type="nucleotide sequence ID" value="NZ_QYTV02000017.1"/>
</dbReference>
<protein>
    <submittedName>
        <fullName evidence="7">MerR family transcriptional regulator</fullName>
    </submittedName>
</protein>
<dbReference type="InterPro" id="IPR047057">
    <property type="entry name" value="MerR_fam"/>
</dbReference>
<name>A0A429XT48_9BACI</name>
<dbReference type="AlphaFoldDB" id="A0A429XT48"/>
<dbReference type="SUPFAM" id="SSF46955">
    <property type="entry name" value="Putative DNA-binding domain"/>
    <property type="match status" value="1"/>
</dbReference>
<dbReference type="InterPro" id="IPR000551">
    <property type="entry name" value="MerR-type_HTH_dom"/>
</dbReference>
<dbReference type="GO" id="GO:0003677">
    <property type="term" value="F:DNA binding"/>
    <property type="evidence" value="ECO:0007669"/>
    <property type="project" value="UniProtKB-KW"/>
</dbReference>
<dbReference type="Pfam" id="PF13411">
    <property type="entry name" value="MerR_1"/>
    <property type="match status" value="1"/>
</dbReference>
<keyword evidence="2" id="KW-0805">Transcription regulation</keyword>
<evidence type="ECO:0000256" key="5">
    <source>
        <dbReference type="SAM" id="Coils"/>
    </source>
</evidence>
<dbReference type="PANTHER" id="PTHR30204:SF69">
    <property type="entry name" value="MERR-FAMILY TRANSCRIPTIONAL REGULATOR"/>
    <property type="match status" value="1"/>
</dbReference>
<dbReference type="PANTHER" id="PTHR30204">
    <property type="entry name" value="REDOX-CYCLING DRUG-SENSING TRANSCRIPTIONAL ACTIVATOR SOXR"/>
    <property type="match status" value="1"/>
</dbReference>
<sequence length="409" mass="47577">MLIGKFAQKYGVKPDTIRYYMDLGLLIPKKRNHYYHFDKTCEEDMEIISELKKYRFSLQEIHKFLSFKRVTLLSNKEDFTFLTQMLEEKKEELDEEIQNISYSIQEIDKKVEKLNLMHTLAGVEKGMPFEFLSMLYCPSCQVSLDLRNASTRGQQLFMGELFCSCGYKAQVHEGIVITEHLNKESFNPHYIYDREMLKIIQSSFISLSERASLWVKEYLTSEDLADKVIVETHIDTYVFLNKYISELDKSAFYIFSGSTMPMLKMLKSKIEQTNPGLKILYLLNSGLDLPIKHKAIDYMIDSYSFNEYCLFHQSLPMKTLSPYLKDDGKIIGASFYYHDGAKSLSKMKTLHPNACRANLRSYFIKDNLEAGNFQIIEKEDIGSTIDPGSYIKYHVPGETGYFLTYMASK</sequence>
<dbReference type="PROSITE" id="PS50937">
    <property type="entry name" value="HTH_MERR_2"/>
    <property type="match status" value="1"/>
</dbReference>
<comment type="caution">
    <text evidence="7">The sequence shown here is derived from an EMBL/GenBank/DDBJ whole genome shotgun (WGS) entry which is preliminary data.</text>
</comment>
<proteinExistence type="predicted"/>
<dbReference type="GO" id="GO:0003700">
    <property type="term" value="F:DNA-binding transcription factor activity"/>
    <property type="evidence" value="ECO:0007669"/>
    <property type="project" value="InterPro"/>
</dbReference>
<evidence type="ECO:0000256" key="4">
    <source>
        <dbReference type="ARBA" id="ARBA00023163"/>
    </source>
</evidence>
<keyword evidence="8" id="KW-1185">Reference proteome</keyword>
<evidence type="ECO:0000259" key="6">
    <source>
        <dbReference type="PROSITE" id="PS50937"/>
    </source>
</evidence>
<dbReference type="OrthoDB" id="1770985at2"/>
<dbReference type="SMART" id="SM00422">
    <property type="entry name" value="HTH_MERR"/>
    <property type="match status" value="1"/>
</dbReference>
<dbReference type="EMBL" id="QYTV02000017">
    <property type="protein sequence ID" value="RST70822.1"/>
    <property type="molecule type" value="Genomic_DNA"/>
</dbReference>
<keyword evidence="4" id="KW-0804">Transcription</keyword>
<organism evidence="7 8">
    <name type="scientific">Siminovitchia acidinfaciens</name>
    <dbReference type="NCBI Taxonomy" id="2321395"/>
    <lineage>
        <taxon>Bacteria</taxon>
        <taxon>Bacillati</taxon>
        <taxon>Bacillota</taxon>
        <taxon>Bacilli</taxon>
        <taxon>Bacillales</taxon>
        <taxon>Bacillaceae</taxon>
        <taxon>Siminovitchia</taxon>
    </lineage>
</organism>
<evidence type="ECO:0000256" key="3">
    <source>
        <dbReference type="ARBA" id="ARBA00023125"/>
    </source>
</evidence>
<dbReference type="InterPro" id="IPR009061">
    <property type="entry name" value="DNA-bd_dom_put_sf"/>
</dbReference>
<feature type="coiled-coil region" evidence="5">
    <location>
        <begin position="79"/>
        <end position="110"/>
    </location>
</feature>
<evidence type="ECO:0000256" key="1">
    <source>
        <dbReference type="ARBA" id="ARBA00022491"/>
    </source>
</evidence>
<reference evidence="7" key="1">
    <citation type="submission" date="2018-12" db="EMBL/GenBank/DDBJ databases">
        <authorList>
            <person name="Sun L."/>
            <person name="Chen Z."/>
        </authorList>
    </citation>
    <scope>NUCLEOTIDE SEQUENCE [LARGE SCALE GENOMIC DNA]</scope>
    <source>
        <strain evidence="7">3-2-2</strain>
    </source>
</reference>
<keyword evidence="3" id="KW-0238">DNA-binding</keyword>
<keyword evidence="1" id="KW-0678">Repressor</keyword>